<organism evidence="2 3">
    <name type="scientific">Anaerohalosphaera lusitana</name>
    <dbReference type="NCBI Taxonomy" id="1936003"/>
    <lineage>
        <taxon>Bacteria</taxon>
        <taxon>Pseudomonadati</taxon>
        <taxon>Planctomycetota</taxon>
        <taxon>Phycisphaerae</taxon>
        <taxon>Sedimentisphaerales</taxon>
        <taxon>Anaerohalosphaeraceae</taxon>
        <taxon>Anaerohalosphaera</taxon>
    </lineage>
</organism>
<keyword evidence="1" id="KW-0472">Membrane</keyword>
<evidence type="ECO:0000313" key="3">
    <source>
        <dbReference type="Proteomes" id="UP000189674"/>
    </source>
</evidence>
<dbReference type="AlphaFoldDB" id="A0A1U9NRC9"/>
<reference evidence="3" key="1">
    <citation type="submission" date="2017-02" db="EMBL/GenBank/DDBJ databases">
        <title>Comparative genomics and description of representatives of a novel lineage of planctomycetes thriving in anoxic sediments.</title>
        <authorList>
            <person name="Spring S."/>
            <person name="Bunk B."/>
            <person name="Sproer C."/>
        </authorList>
    </citation>
    <scope>NUCLEOTIDE SEQUENCE [LARGE SCALE GENOMIC DNA]</scope>
    <source>
        <strain evidence="3">ST-NAGAB-D1</strain>
    </source>
</reference>
<dbReference type="NCBIfam" id="NF037970">
    <property type="entry name" value="vanZ_1"/>
    <property type="match status" value="1"/>
</dbReference>
<evidence type="ECO:0000313" key="2">
    <source>
        <dbReference type="EMBL" id="AQT70327.1"/>
    </source>
</evidence>
<keyword evidence="1" id="KW-1133">Transmembrane helix</keyword>
<protein>
    <submittedName>
        <fullName evidence="2">Putative integral membrane protein</fullName>
    </submittedName>
</protein>
<dbReference type="KEGG" id="alus:STSP2_03533"/>
<name>A0A1U9NRC9_9BACT</name>
<dbReference type="RefSeq" id="WP_146663921.1">
    <property type="nucleotide sequence ID" value="NZ_CP019791.1"/>
</dbReference>
<feature type="transmembrane region" description="Helical" evidence="1">
    <location>
        <begin position="9"/>
        <end position="27"/>
    </location>
</feature>
<feature type="transmembrane region" description="Helical" evidence="1">
    <location>
        <begin position="212"/>
        <end position="234"/>
    </location>
</feature>
<dbReference type="OrthoDB" id="288647at2"/>
<keyword evidence="1" id="KW-0812">Transmembrane</keyword>
<sequence>MKLAKRHKYVLMALGFYWPAIFIATHLPKVPNWVGEARMADMTWHFLAYLVLVTLIWLAVSPNKRVDWRRAKAWLILAGVIWYGVMDEWLQGFVGRGVEMQDFVGDVAAAVTALVLFTLFEFWMGLMWVTAIILFSVVNLSRIDTVCNSEMMNSAFYFLGYAFMTLVWVQWIDQKTDLRRDAVKWFAAGMGLPIAYGTFVELWSLAIGKNVWWMDCVTGISAVAAVVAISYATCHCGEEWKRISEAAA</sequence>
<feature type="transmembrane region" description="Helical" evidence="1">
    <location>
        <begin position="155"/>
        <end position="173"/>
    </location>
</feature>
<dbReference type="EMBL" id="CP019791">
    <property type="protein sequence ID" value="AQT70327.1"/>
    <property type="molecule type" value="Genomic_DNA"/>
</dbReference>
<keyword evidence="3" id="KW-1185">Reference proteome</keyword>
<gene>
    <name evidence="2" type="ORF">STSP2_03533</name>
</gene>
<feature type="transmembrane region" description="Helical" evidence="1">
    <location>
        <begin position="185"/>
        <end position="206"/>
    </location>
</feature>
<proteinExistence type="predicted"/>
<evidence type="ECO:0000256" key="1">
    <source>
        <dbReference type="SAM" id="Phobius"/>
    </source>
</evidence>
<dbReference type="Proteomes" id="UP000189674">
    <property type="component" value="Chromosome"/>
</dbReference>
<feature type="transmembrane region" description="Helical" evidence="1">
    <location>
        <begin position="42"/>
        <end position="61"/>
    </location>
</feature>
<accession>A0A1U9NRC9</accession>